<evidence type="ECO:0000259" key="3">
    <source>
        <dbReference type="PROSITE" id="PS51464"/>
    </source>
</evidence>
<dbReference type="Proteomes" id="UP000321234">
    <property type="component" value="Unassembled WGS sequence"/>
</dbReference>
<dbReference type="OrthoDB" id="5241724at2"/>
<dbReference type="InterPro" id="IPR001347">
    <property type="entry name" value="SIS_dom"/>
</dbReference>
<dbReference type="GO" id="GO:0004347">
    <property type="term" value="F:glucose-6-phosphate isomerase activity"/>
    <property type="evidence" value="ECO:0007669"/>
    <property type="project" value="InterPro"/>
</dbReference>
<dbReference type="GO" id="GO:0004476">
    <property type="term" value="F:mannose-6-phosphate isomerase activity"/>
    <property type="evidence" value="ECO:0007669"/>
    <property type="project" value="InterPro"/>
</dbReference>
<dbReference type="GO" id="GO:1901135">
    <property type="term" value="P:carbohydrate derivative metabolic process"/>
    <property type="evidence" value="ECO:0007669"/>
    <property type="project" value="InterPro"/>
</dbReference>
<dbReference type="RefSeq" id="WP_147924689.1">
    <property type="nucleotide sequence ID" value="NZ_VKAC01000001.1"/>
</dbReference>
<dbReference type="GO" id="GO:0005975">
    <property type="term" value="P:carbohydrate metabolic process"/>
    <property type="evidence" value="ECO:0007669"/>
    <property type="project" value="InterPro"/>
</dbReference>
<comment type="caution">
    <text evidence="4">The sequence shown here is derived from an EMBL/GenBank/DDBJ whole genome shotgun (WGS) entry which is preliminary data.</text>
</comment>
<dbReference type="Pfam" id="PF10432">
    <property type="entry name" value="bact-PGI_C"/>
    <property type="match status" value="1"/>
</dbReference>
<dbReference type="InterPro" id="IPR046348">
    <property type="entry name" value="SIS_dom_sf"/>
</dbReference>
<dbReference type="SUPFAM" id="SSF53697">
    <property type="entry name" value="SIS domain"/>
    <property type="match status" value="1"/>
</dbReference>
<accession>A0A5C8ZM03</accession>
<keyword evidence="2 4" id="KW-0413">Isomerase</keyword>
<keyword evidence="5" id="KW-1185">Reference proteome</keyword>
<proteinExistence type="inferred from homology"/>
<comment type="similarity">
    <text evidence="1">Belongs to the PGI/PMI family.</text>
</comment>
<evidence type="ECO:0000256" key="1">
    <source>
        <dbReference type="ARBA" id="ARBA00010523"/>
    </source>
</evidence>
<gene>
    <name evidence="4" type="ORF">FMM08_02410</name>
</gene>
<evidence type="ECO:0000313" key="5">
    <source>
        <dbReference type="Proteomes" id="UP000321234"/>
    </source>
</evidence>
<dbReference type="AlphaFoldDB" id="A0A5C8ZM03"/>
<evidence type="ECO:0000256" key="2">
    <source>
        <dbReference type="ARBA" id="ARBA00023235"/>
    </source>
</evidence>
<protein>
    <submittedName>
        <fullName evidence="4">Phosphosugar isomerase</fullName>
    </submittedName>
</protein>
<feature type="domain" description="SIS" evidence="3">
    <location>
        <begin position="43"/>
        <end position="184"/>
    </location>
</feature>
<dbReference type="GO" id="GO:0097367">
    <property type="term" value="F:carbohydrate derivative binding"/>
    <property type="evidence" value="ECO:0007669"/>
    <property type="project" value="InterPro"/>
</dbReference>
<reference evidence="4 5" key="1">
    <citation type="submission" date="2019-07" db="EMBL/GenBank/DDBJ databases">
        <title>Quadrisphaera sp. strain DD2A genome sequencing and assembly.</title>
        <authorList>
            <person name="Kim I."/>
        </authorList>
    </citation>
    <scope>NUCLEOTIDE SEQUENCE [LARGE SCALE GENOMIC DNA]</scope>
    <source>
        <strain evidence="4 5">DD2A</strain>
    </source>
</reference>
<organism evidence="4 5">
    <name type="scientific">Quadrisphaera setariae</name>
    <dbReference type="NCBI Taxonomy" id="2593304"/>
    <lineage>
        <taxon>Bacteria</taxon>
        <taxon>Bacillati</taxon>
        <taxon>Actinomycetota</taxon>
        <taxon>Actinomycetes</taxon>
        <taxon>Kineosporiales</taxon>
        <taxon>Kineosporiaceae</taxon>
        <taxon>Quadrisphaera</taxon>
    </lineage>
</organism>
<name>A0A5C8ZM03_9ACTN</name>
<dbReference type="Gene3D" id="3.40.50.10490">
    <property type="entry name" value="Glucose-6-phosphate isomerase like protein, domain 1"/>
    <property type="match status" value="2"/>
</dbReference>
<sequence length="378" mass="38352">MIDEALLDDPAGLEAGDPLGVLRALAGAGAQVRRATDHALESGIARLDPSDRPRAVLVAARGGSEVVADAVTALAGAASPVPVIARTGDVLPGWVGPLDMVVSVSLSGSHSPAIPVVAEAGRRGARVLTVSREGSALARVSQQVRGLHVETPSPGRDAVAVPTTRTALWSLLTPVLLAFDRLGLLSAGPSELAALADALDEEAREDRPSSETFVNPAKALAVELDGSVPVVLGDGPVSAVAARRAATVLARSARVPALAGTLPDDAGDVVATFGGPFASDGGDVSSVFRDPFLDGPGGPKLRLMLLRELEAPASSAVVDIAERAGVRVSQVSVKGESPLERLGLLIARTDFAATYLALGSGTDPGSSPHVADLRDALR</sequence>
<dbReference type="InterPro" id="IPR019490">
    <property type="entry name" value="Glu6P/Mann6P_isomerase_C"/>
</dbReference>
<dbReference type="EMBL" id="VKAC01000001">
    <property type="protein sequence ID" value="TXR58078.1"/>
    <property type="molecule type" value="Genomic_DNA"/>
</dbReference>
<dbReference type="PROSITE" id="PS51464">
    <property type="entry name" value="SIS"/>
    <property type="match status" value="1"/>
</dbReference>
<evidence type="ECO:0000313" key="4">
    <source>
        <dbReference type="EMBL" id="TXR58078.1"/>
    </source>
</evidence>